<dbReference type="Proteomes" id="UP000005730">
    <property type="component" value="Chromosome"/>
</dbReference>
<protein>
    <recommendedName>
        <fullName evidence="3">Rod binding protein</fullName>
    </recommendedName>
</protein>
<name>H0UQV0_9BACT</name>
<accession>H0UQV0</accession>
<dbReference type="eggNOG" id="ENOG5032YTB">
    <property type="taxonomic scope" value="Bacteria"/>
</dbReference>
<dbReference type="HOGENOM" id="CLU_2235284_0_0_0"/>
<gene>
    <name evidence="1" type="ORF">TheveDRAFT_0620</name>
</gene>
<evidence type="ECO:0008006" key="3">
    <source>
        <dbReference type="Google" id="ProtNLM"/>
    </source>
</evidence>
<dbReference type="AlphaFoldDB" id="H0UQV0"/>
<dbReference type="STRING" id="926567.TheveDRAFT_0620"/>
<proteinExistence type="predicted"/>
<keyword evidence="2" id="KW-1185">Reference proteome</keyword>
<evidence type="ECO:0000313" key="2">
    <source>
        <dbReference type="Proteomes" id="UP000005730"/>
    </source>
</evidence>
<organism evidence="1 2">
    <name type="scientific">Thermanaerovibrio velox DSM 12556</name>
    <dbReference type="NCBI Taxonomy" id="926567"/>
    <lineage>
        <taxon>Bacteria</taxon>
        <taxon>Thermotogati</taxon>
        <taxon>Synergistota</taxon>
        <taxon>Synergistia</taxon>
        <taxon>Synergistales</taxon>
        <taxon>Synergistaceae</taxon>
        <taxon>Thermanaerovibrio</taxon>
    </lineage>
</organism>
<dbReference type="EMBL" id="CM001377">
    <property type="protein sequence ID" value="EHM09779.1"/>
    <property type="molecule type" value="Genomic_DNA"/>
</dbReference>
<reference evidence="1 2" key="1">
    <citation type="submission" date="2011-10" db="EMBL/GenBank/DDBJ databases">
        <title>The Noncontiguous Finished genome of Thermanaerovibrio velox DSM 12556.</title>
        <authorList>
            <consortium name="US DOE Joint Genome Institute (JGI-PGF)"/>
            <person name="Lucas S."/>
            <person name="Copeland A."/>
            <person name="Lapidus A."/>
            <person name="Glavina del Rio T."/>
            <person name="Dalin E."/>
            <person name="Tice H."/>
            <person name="Bruce D."/>
            <person name="Goodwin L."/>
            <person name="Pitluck S."/>
            <person name="Peters L."/>
            <person name="Mikhailova N."/>
            <person name="Teshima H."/>
            <person name="Kyrpides N."/>
            <person name="Mavromatis K."/>
            <person name="Ivanova N."/>
            <person name="Markowitz V."/>
            <person name="Cheng J.-F."/>
            <person name="Hugenholtz P."/>
            <person name="Woyke T."/>
            <person name="Wu D."/>
            <person name="Spring S."/>
            <person name="Brambilla E.-M."/>
            <person name="Klenk H.-P."/>
            <person name="Eisen J.A."/>
        </authorList>
    </citation>
    <scope>NUCLEOTIDE SEQUENCE [LARGE SCALE GENOMIC DNA]</scope>
    <source>
        <strain evidence="1 2">DSM 12556</strain>
    </source>
</reference>
<evidence type="ECO:0000313" key="1">
    <source>
        <dbReference type="EMBL" id="EHM09779.1"/>
    </source>
</evidence>
<sequence>MAVERVVSGAMGAAKDVAGDKLKKLERACKQFEGIFLSQLWKEMLASSRRIGGDERKRPFGPLEDTAVEMASEALSEAGGVGLWRVLYEQMKGAVKAEGEGDGRG</sequence>
<dbReference type="RefSeq" id="WP_006583272.1">
    <property type="nucleotide sequence ID" value="NZ_CM001377.1"/>
</dbReference>